<comment type="caution">
    <text evidence="1">The sequence shown here is derived from an EMBL/GenBank/DDBJ whole genome shotgun (WGS) entry which is preliminary data.</text>
</comment>
<reference evidence="1 2" key="1">
    <citation type="submission" date="2020-04" db="EMBL/GenBank/DDBJ databases">
        <title>Salinimonas sp. HHU 13199.</title>
        <authorList>
            <person name="Cui X."/>
            <person name="Zhang D."/>
        </authorList>
    </citation>
    <scope>NUCLEOTIDE SEQUENCE [LARGE SCALE GENOMIC DNA]</scope>
    <source>
        <strain evidence="1 2">HHU 13199</strain>
    </source>
</reference>
<dbReference type="Proteomes" id="UP000624419">
    <property type="component" value="Unassembled WGS sequence"/>
</dbReference>
<keyword evidence="1" id="KW-0067">ATP-binding</keyword>
<protein>
    <submittedName>
        <fullName evidence="1">ATP-binding protein</fullName>
    </submittedName>
</protein>
<dbReference type="Pfam" id="PF13671">
    <property type="entry name" value="AAA_33"/>
    <property type="match status" value="1"/>
</dbReference>
<name>A0ABR8LQ86_9ALTE</name>
<keyword evidence="2" id="KW-1185">Reference proteome</keyword>
<accession>A0ABR8LQ86</accession>
<sequence>MLYIVTGQPAVGKTTWATRQAANLRACLIDIDDVFEPVIKAGLTLSGMNADDRESAAYKQAFREPVYEAMFAAARANLTHVPVVLCAPFTRELTNPEWTQQLKHRFECDIIVYWLHAPAAQLKKQMERRGNPRDREKLENWEHYQKYFSAEKPRCEYIPIDMGEKKNGS</sequence>
<evidence type="ECO:0000313" key="1">
    <source>
        <dbReference type="EMBL" id="MBD3587081.1"/>
    </source>
</evidence>
<dbReference type="RefSeq" id="WP_191026277.1">
    <property type="nucleotide sequence ID" value="NZ_JABBXD010000010.1"/>
</dbReference>
<dbReference type="GO" id="GO:0005524">
    <property type="term" value="F:ATP binding"/>
    <property type="evidence" value="ECO:0007669"/>
    <property type="project" value="UniProtKB-KW"/>
</dbReference>
<dbReference type="EMBL" id="JABBXD010000010">
    <property type="protein sequence ID" value="MBD3587081.1"/>
    <property type="molecule type" value="Genomic_DNA"/>
</dbReference>
<dbReference type="InterPro" id="IPR027417">
    <property type="entry name" value="P-loop_NTPase"/>
</dbReference>
<organism evidence="1 2">
    <name type="scientific">Salinimonas profundi</name>
    <dbReference type="NCBI Taxonomy" id="2729140"/>
    <lineage>
        <taxon>Bacteria</taxon>
        <taxon>Pseudomonadati</taxon>
        <taxon>Pseudomonadota</taxon>
        <taxon>Gammaproteobacteria</taxon>
        <taxon>Alteromonadales</taxon>
        <taxon>Alteromonadaceae</taxon>
        <taxon>Alteromonas/Salinimonas group</taxon>
        <taxon>Salinimonas</taxon>
    </lineage>
</organism>
<evidence type="ECO:0000313" key="2">
    <source>
        <dbReference type="Proteomes" id="UP000624419"/>
    </source>
</evidence>
<keyword evidence="1" id="KW-0547">Nucleotide-binding</keyword>
<gene>
    <name evidence="1" type="ORF">HHX48_15145</name>
</gene>
<proteinExistence type="predicted"/>
<dbReference type="Gene3D" id="3.40.50.300">
    <property type="entry name" value="P-loop containing nucleotide triphosphate hydrolases"/>
    <property type="match status" value="1"/>
</dbReference>
<dbReference type="SUPFAM" id="SSF52540">
    <property type="entry name" value="P-loop containing nucleoside triphosphate hydrolases"/>
    <property type="match status" value="1"/>
</dbReference>